<keyword evidence="2 3" id="KW-0694">RNA-binding</keyword>
<keyword evidence="1 3" id="KW-0820">tRNA-binding</keyword>
<keyword evidence="6" id="KW-1185">Reference proteome</keyword>
<comment type="caution">
    <text evidence="5">The sequence shown here is derived from an EMBL/GenBank/DDBJ whole genome shotgun (WGS) entry which is preliminary data.</text>
</comment>
<dbReference type="Gene3D" id="3.30.1940.10">
    <property type="entry name" value="YtpR-like"/>
    <property type="match status" value="1"/>
</dbReference>
<evidence type="ECO:0000256" key="2">
    <source>
        <dbReference type="ARBA" id="ARBA00022884"/>
    </source>
</evidence>
<reference evidence="5 6" key="1">
    <citation type="submission" date="2018-02" db="EMBL/GenBank/DDBJ databases">
        <title>Mycoplasma marinum and Mycoplasma todarodis sp. nov., moderately halophilic and psychrotolerant mycoplasmas isolated from cephalopods.</title>
        <authorList>
            <person name="Viver T."/>
        </authorList>
    </citation>
    <scope>NUCLEOTIDE SEQUENCE [LARGE SCALE GENOMIC DNA]</scope>
    <source>
        <strain evidence="5 6">PE</strain>
    </source>
</reference>
<evidence type="ECO:0000313" key="6">
    <source>
        <dbReference type="Proteomes" id="UP000294192"/>
    </source>
</evidence>
<dbReference type="InterPro" id="IPR027855">
    <property type="entry name" value="DUF4479"/>
</dbReference>
<dbReference type="InterPro" id="IPR002547">
    <property type="entry name" value="tRNA-bd_dom"/>
</dbReference>
<dbReference type="SUPFAM" id="SSF50249">
    <property type="entry name" value="Nucleic acid-binding proteins"/>
    <property type="match status" value="1"/>
</dbReference>
<proteinExistence type="predicted"/>
<organism evidence="5 6">
    <name type="scientific">Mycoplasma marinum</name>
    <dbReference type="NCBI Taxonomy" id="1937190"/>
    <lineage>
        <taxon>Bacteria</taxon>
        <taxon>Bacillati</taxon>
        <taxon>Mycoplasmatota</taxon>
        <taxon>Mollicutes</taxon>
        <taxon>Mycoplasmataceae</taxon>
        <taxon>Mycoplasma</taxon>
    </lineage>
</organism>
<accession>A0A4R0XU79</accession>
<dbReference type="NCBIfam" id="NF045867">
    <property type="entry name" value="PheT_Nterm_rel"/>
    <property type="match status" value="1"/>
</dbReference>
<dbReference type="AlphaFoldDB" id="A0A4R0XU79"/>
<dbReference type="OrthoDB" id="398650at2"/>
<sequence length="190" mass="20891">MALLYWNKKSLQDQAIIWFKDSNKEKISIEKNDKYSLIKEKDEVVGINIQNASSFLTLKVGAQSLTHEIITSIKNELGVDLSNLNTTSMFVVGEILERKPHPKSDKLFLLKVKTDSELTIVTNTLNSIEGKKIVVAKLGAILPSGTIIKPAKVMGINSEGMLCGGETLGIEKTNGAFIVEKQNAGEEFNI</sequence>
<dbReference type="GO" id="GO:0000049">
    <property type="term" value="F:tRNA binding"/>
    <property type="evidence" value="ECO:0007669"/>
    <property type="project" value="UniProtKB-UniRule"/>
</dbReference>
<dbReference type="InterPro" id="IPR012340">
    <property type="entry name" value="NA-bd_OB-fold"/>
</dbReference>
<dbReference type="Proteomes" id="UP000294192">
    <property type="component" value="Unassembled WGS sequence"/>
</dbReference>
<dbReference type="Pfam" id="PF14794">
    <property type="entry name" value="DUF4479"/>
    <property type="match status" value="1"/>
</dbReference>
<feature type="domain" description="TRNA-binding" evidence="4">
    <location>
        <begin position="84"/>
        <end position="189"/>
    </location>
</feature>
<dbReference type="Gene3D" id="2.40.50.140">
    <property type="entry name" value="Nucleic acid-binding proteins"/>
    <property type="match status" value="1"/>
</dbReference>
<evidence type="ECO:0000256" key="1">
    <source>
        <dbReference type="ARBA" id="ARBA00022555"/>
    </source>
</evidence>
<dbReference type="RefSeq" id="WP_131599060.1">
    <property type="nucleotide sequence ID" value="NZ_CBDBYK010000012.1"/>
</dbReference>
<dbReference type="CDD" id="cd02796">
    <property type="entry name" value="tRNA_bind_bactPheRS"/>
    <property type="match status" value="1"/>
</dbReference>
<gene>
    <name evidence="5" type="ORF">C4B24_02615</name>
</gene>
<protein>
    <recommendedName>
        <fullName evidence="4">tRNA-binding domain-containing protein</fullName>
    </recommendedName>
</protein>
<dbReference type="NCBIfam" id="NF045760">
    <property type="entry name" value="YtpR"/>
    <property type="match status" value="1"/>
</dbReference>
<evidence type="ECO:0000313" key="5">
    <source>
        <dbReference type="EMBL" id="TCG11229.1"/>
    </source>
</evidence>
<name>A0A4R0XU79_9MOLU</name>
<dbReference type="InterPro" id="IPR037154">
    <property type="entry name" value="YtpR-like_sf"/>
</dbReference>
<evidence type="ECO:0000256" key="3">
    <source>
        <dbReference type="PROSITE-ProRule" id="PRU00209"/>
    </source>
</evidence>
<dbReference type="InterPro" id="IPR033714">
    <property type="entry name" value="tRNA_bind_bactPheRS"/>
</dbReference>
<evidence type="ECO:0000259" key="4">
    <source>
        <dbReference type="PROSITE" id="PS50886"/>
    </source>
</evidence>
<dbReference type="EMBL" id="PSZO01000010">
    <property type="protein sequence ID" value="TCG11229.1"/>
    <property type="molecule type" value="Genomic_DNA"/>
</dbReference>
<dbReference type="PROSITE" id="PS50886">
    <property type="entry name" value="TRBD"/>
    <property type="match status" value="1"/>
</dbReference>
<dbReference type="Pfam" id="PF01588">
    <property type="entry name" value="tRNA_bind"/>
    <property type="match status" value="1"/>
</dbReference>